<comment type="caution">
    <text evidence="2">The sequence shown here is derived from an EMBL/GenBank/DDBJ whole genome shotgun (WGS) entry which is preliminary data.</text>
</comment>
<dbReference type="RefSeq" id="WP_313831856.1">
    <property type="nucleotide sequence ID" value="NZ_JAQOUE010000001.1"/>
</dbReference>
<dbReference type="InterPro" id="IPR027396">
    <property type="entry name" value="DsrEFH-like"/>
</dbReference>
<sequence>MAPLEGKKLGLLLSTPPSHPNAETVSQLSKTAQQAKVQVYLYLIDEGVKNLENPIIRELTHSGVKLSVCAYGCQQHKVSTEGYGQDVTFCGLVVLSQIVSGCDQFIAFN</sequence>
<dbReference type="SUPFAM" id="SSF75169">
    <property type="entry name" value="DsrEFH-like"/>
    <property type="match status" value="1"/>
</dbReference>
<reference evidence="2 3" key="1">
    <citation type="journal article" date="2023" name="ISME J.">
        <title>Cultivation and genomic characterization of novel and ubiquitous marine nitrite-oxidizing bacteria from the Nitrospirales.</title>
        <authorList>
            <person name="Mueller A.J."/>
            <person name="Daebeler A."/>
            <person name="Herbold C.W."/>
            <person name="Kirkegaard R.H."/>
            <person name="Daims H."/>
        </authorList>
    </citation>
    <scope>NUCLEOTIDE SEQUENCE [LARGE SCALE GENOMIC DNA]</scope>
    <source>
        <strain evidence="2 3">EB</strain>
    </source>
</reference>
<feature type="region of interest" description="Disordered" evidence="1">
    <location>
        <begin position="1"/>
        <end position="23"/>
    </location>
</feature>
<name>A0ABU3K522_9BACT</name>
<evidence type="ECO:0000256" key="1">
    <source>
        <dbReference type="SAM" id="MobiDB-lite"/>
    </source>
</evidence>
<dbReference type="InterPro" id="IPR003787">
    <property type="entry name" value="Sulphur_relay_DsrE/F-like"/>
</dbReference>
<evidence type="ECO:0000313" key="2">
    <source>
        <dbReference type="EMBL" id="MDT7041504.1"/>
    </source>
</evidence>
<proteinExistence type="predicted"/>
<organism evidence="2 3">
    <name type="scientific">Candidatus Nitronereus thalassa</name>
    <dbReference type="NCBI Taxonomy" id="3020898"/>
    <lineage>
        <taxon>Bacteria</taxon>
        <taxon>Pseudomonadati</taxon>
        <taxon>Nitrospirota</taxon>
        <taxon>Nitrospiria</taxon>
        <taxon>Nitrospirales</taxon>
        <taxon>Nitrospiraceae</taxon>
        <taxon>Candidatus Nitronereus</taxon>
    </lineage>
</organism>
<dbReference type="Proteomes" id="UP001250932">
    <property type="component" value="Unassembled WGS sequence"/>
</dbReference>
<gene>
    <name evidence="2" type="ORF">PPG34_04030</name>
</gene>
<evidence type="ECO:0000313" key="3">
    <source>
        <dbReference type="Proteomes" id="UP001250932"/>
    </source>
</evidence>
<protein>
    <submittedName>
        <fullName evidence="2">DsrE family protein</fullName>
    </submittedName>
</protein>
<accession>A0ABU3K522</accession>
<dbReference type="Pfam" id="PF02635">
    <property type="entry name" value="DsrE"/>
    <property type="match status" value="1"/>
</dbReference>
<dbReference type="Gene3D" id="3.40.1260.10">
    <property type="entry name" value="DsrEFH-like"/>
    <property type="match status" value="1"/>
</dbReference>
<dbReference type="EMBL" id="JAQOUE010000001">
    <property type="protein sequence ID" value="MDT7041504.1"/>
    <property type="molecule type" value="Genomic_DNA"/>
</dbReference>
<keyword evidence="3" id="KW-1185">Reference proteome</keyword>